<name>A0A5J6CW36_9VIRU</name>
<keyword evidence="2" id="KW-1185">Reference proteome</keyword>
<organism evidence="1 2">
    <name type="scientific">European shore crab virus 1</name>
    <dbReference type="NCBI Taxonomy" id="2847074"/>
    <lineage>
        <taxon>Viruses</taxon>
        <taxon>Riboviria</taxon>
        <taxon>Orthornavirae</taxon>
        <taxon>Negarnaviricota</taxon>
        <taxon>Polyploviricotina</taxon>
        <taxon>Bunyaviricetes</taxon>
        <taxon>Elliovirales</taxon>
        <taxon>Cruliviridae</taxon>
        <taxon>Lincruvirus</taxon>
        <taxon>Lincruvirus europense</taxon>
    </lineage>
</organism>
<keyword evidence="1" id="KW-0543">Viral nucleoprotein</keyword>
<proteinExistence type="predicted"/>
<dbReference type="GO" id="GO:0019013">
    <property type="term" value="C:viral nucleocapsid"/>
    <property type="evidence" value="ECO:0007669"/>
    <property type="project" value="UniProtKB-KW"/>
</dbReference>
<accession>A0A5J6CW36</accession>
<evidence type="ECO:0000313" key="2">
    <source>
        <dbReference type="Proteomes" id="UP000683151"/>
    </source>
</evidence>
<dbReference type="KEGG" id="vg:80550240"/>
<dbReference type="RefSeq" id="YP_010839958.1">
    <property type="nucleotide sequence ID" value="NC_078286.1"/>
</dbReference>
<keyword evidence="1" id="KW-0946">Virion</keyword>
<sequence>MADFKTSQDGTEFHVTGVQAAFNFDALYTEFAALNIKPETLKPIYVLSKNLRDRVKNETVFLKLKNEQNQDVRIVLRHDKSDQGVMTHKRFFACVARYLFIKDVVPESNPLAASVGIDSTKRSFYTLYTSGLEFNFALAPNKIAAIAKLQKRDLGYNPDQFYAMTRQKVGAMTFEQYLRANGPAIDAEVAALGQLTSGSAIGARARRAFDAL</sequence>
<dbReference type="EMBL" id="MK861118">
    <property type="protein sequence ID" value="QEQ51088.1"/>
    <property type="molecule type" value="Genomic_RNA"/>
</dbReference>
<dbReference type="GeneID" id="80550240"/>
<evidence type="ECO:0000313" key="1">
    <source>
        <dbReference type="EMBL" id="QEQ51088.1"/>
    </source>
</evidence>
<dbReference type="Proteomes" id="UP000683151">
    <property type="component" value="Genome"/>
</dbReference>
<reference evidence="1 2" key="1">
    <citation type="journal article" date="2019" name="Sci. Rep.">
        <title>Genomic and developmental characterisation of a novel bunyavirus infecting the crustacean Carcinus maenas.</title>
        <authorList>
            <person name="Bojko J."/>
            <person name="Subramaniam K."/>
            <person name="Waltzek T.B."/>
            <person name="Stentiford G.D."/>
            <person name="Behringer D.C."/>
        </authorList>
    </citation>
    <scope>NUCLEOTIDE SEQUENCE [LARGE SCALE GENOMIC DNA]</scope>
    <source>
        <strain evidence="1">RA14048</strain>
    </source>
</reference>
<protein>
    <submittedName>
        <fullName evidence="1">Nucleocapsid</fullName>
    </submittedName>
</protein>